<protein>
    <submittedName>
        <fullName evidence="10">SWI/SNF-related matrix-associated actin-dependent regulator of chromatin subfamily A member 3-like 1</fullName>
    </submittedName>
</protein>
<name>A0A175W1D8_9PEZI</name>
<dbReference type="InterPro" id="IPR001650">
    <property type="entry name" value="Helicase_C-like"/>
</dbReference>
<feature type="region of interest" description="Disordered" evidence="7">
    <location>
        <begin position="328"/>
        <end position="356"/>
    </location>
</feature>
<feature type="domain" description="Helicase C-terminal" evidence="9">
    <location>
        <begin position="925"/>
        <end position="1083"/>
    </location>
</feature>
<feature type="region of interest" description="Disordered" evidence="7">
    <location>
        <begin position="895"/>
        <end position="915"/>
    </location>
</feature>
<keyword evidence="2" id="KW-0547">Nucleotide-binding</keyword>
<dbReference type="AlphaFoldDB" id="A0A175W1D8"/>
<dbReference type="Pfam" id="PF00271">
    <property type="entry name" value="Helicase_C"/>
    <property type="match status" value="1"/>
</dbReference>
<evidence type="ECO:0000313" key="10">
    <source>
        <dbReference type="EMBL" id="KXX77355.1"/>
    </source>
</evidence>
<dbReference type="Gene3D" id="3.40.50.10810">
    <property type="entry name" value="Tandem AAA-ATPase domain"/>
    <property type="match status" value="1"/>
</dbReference>
<keyword evidence="6" id="KW-0067">ATP-binding</keyword>
<dbReference type="GO" id="GO:0005524">
    <property type="term" value="F:ATP binding"/>
    <property type="evidence" value="ECO:0007669"/>
    <property type="project" value="UniProtKB-KW"/>
</dbReference>
<organism evidence="10 11">
    <name type="scientific">Madurella mycetomatis</name>
    <dbReference type="NCBI Taxonomy" id="100816"/>
    <lineage>
        <taxon>Eukaryota</taxon>
        <taxon>Fungi</taxon>
        <taxon>Dikarya</taxon>
        <taxon>Ascomycota</taxon>
        <taxon>Pezizomycotina</taxon>
        <taxon>Sordariomycetes</taxon>
        <taxon>Sordariomycetidae</taxon>
        <taxon>Sordariales</taxon>
        <taxon>Sordariales incertae sedis</taxon>
        <taxon>Madurella</taxon>
    </lineage>
</organism>
<evidence type="ECO:0000259" key="8">
    <source>
        <dbReference type="PROSITE" id="PS51192"/>
    </source>
</evidence>
<dbReference type="InterPro" id="IPR038718">
    <property type="entry name" value="SNF2-like_sf"/>
</dbReference>
<dbReference type="SMART" id="SM00490">
    <property type="entry name" value="HELICc"/>
    <property type="match status" value="1"/>
</dbReference>
<dbReference type="GO" id="GO:0006281">
    <property type="term" value="P:DNA repair"/>
    <property type="evidence" value="ECO:0007669"/>
    <property type="project" value="TreeGrafter"/>
</dbReference>
<feature type="domain" description="Helicase ATP-binding" evidence="8">
    <location>
        <begin position="445"/>
        <end position="653"/>
    </location>
</feature>
<evidence type="ECO:0000259" key="9">
    <source>
        <dbReference type="PROSITE" id="PS51194"/>
    </source>
</evidence>
<dbReference type="OrthoDB" id="448448at2759"/>
<dbReference type="InterPro" id="IPR049730">
    <property type="entry name" value="SNF2/RAD54-like_C"/>
</dbReference>
<evidence type="ECO:0000256" key="1">
    <source>
        <dbReference type="ARBA" id="ARBA00022723"/>
    </source>
</evidence>
<dbReference type="InterPro" id="IPR017907">
    <property type="entry name" value="Znf_RING_CS"/>
</dbReference>
<keyword evidence="11" id="KW-1185">Reference proteome</keyword>
<feature type="region of interest" description="Disordered" evidence="7">
    <location>
        <begin position="1"/>
        <end position="45"/>
    </location>
</feature>
<dbReference type="InterPro" id="IPR014001">
    <property type="entry name" value="Helicase_ATP-bd"/>
</dbReference>
<gene>
    <name evidence="10" type="ORF">MMYC01_205570</name>
</gene>
<evidence type="ECO:0000256" key="3">
    <source>
        <dbReference type="ARBA" id="ARBA00022771"/>
    </source>
</evidence>
<dbReference type="PANTHER" id="PTHR45626:SF52">
    <property type="entry name" value="SINGLE-STRANDED DNA-DEPENDENT ATPASE (EUROFUNG)"/>
    <property type="match status" value="1"/>
</dbReference>
<feature type="compositionally biased region" description="Polar residues" evidence="7">
    <location>
        <begin position="341"/>
        <end position="350"/>
    </location>
</feature>
<feature type="compositionally biased region" description="Low complexity" evidence="7">
    <location>
        <begin position="1"/>
        <end position="28"/>
    </location>
</feature>
<dbReference type="PROSITE" id="PS00518">
    <property type="entry name" value="ZF_RING_1"/>
    <property type="match status" value="1"/>
</dbReference>
<dbReference type="Proteomes" id="UP000078237">
    <property type="component" value="Unassembled WGS sequence"/>
</dbReference>
<sequence length="1104" mass="123921">MSWSPTALLNPKAAAAAASPARPQSAGAIPNPSASASLAPEQMSFQFSGPNELATVDFTNPLANRRNGGVARPQRSPTMPIFQNGFAQTIERLHNVQERIVPQPKRRKTENENDPGTTLAPFSAFAGTSTSVLSHHIKREPSEDPAKPMLKPFETIDLTEGDYDSASLSQTPKDLVKDEEVCYGMVEGALINCHRVPAPKPGMVSINGDDYWPQVKVVLKRKTGDRTSKIYVYDYTRHIFGTVDAKTAECLAPLLDSQLQIRTDCRIPPRRKRPGEQAGQAASFSNKFELMVYGPRKYATQVGNHLVSYKVNLVSPVRVEKGVKTFNPLAKENRPPPVARLSSSGNSNQYHPPPVVRSAEEIRSEVLGVFDSLPKSEELPEAEPDERVQTELLRHQRQALYFMTSRESEQLPDAGKAIVTSTWQQKRDRFGAVVYYNVVTNQSQREQPAPTLGGILADMMGLGKTLSVLSLVTKTLEAAEHWSQLSPVQPKAPERKPQQQFEVPRPTAFDLTPLRQNGRATLLICPLSTVTNWEEQIKQHIKPDTITYHIYHGPNRMKDAAQLAQYDLVITTYGSVVSELNSRIRRKQGVYPLEEIAWFRIVLDEAHTIREQNTLAFKSVCRLQANRRWAVTGTPVQNKLDDLAALLAFLRLKPFDEKSKFLQYIIQPFKMADPEIVPKLRVLIDTITLRRLKDKIHLPPRTDMVIKLDFSPEERQVYDWFARTAEERVRVLTGQGIGQDRIMGGRTMIHILRSILQLRLICAHGKDLLNEEDLAELQGMTADTPIALDSDEEDERPVLQEKKAYEMLYLMQEGNSDNCFRCNCKLGAIEVDDPESDRQDDTLGFMAHCFHTYCPSCIKLLRNEQHANSQSDCNVCAGIDKSSCVELRRKRADIEHESRQAKSKGGAGKVIPDDRYSGPHTKTRALIQELLANKEKSAMMPGEPPYKSVVFSGWTSHLDLIQIAMDNAGITYTRLDGKMSRSARNAAMDAFRDDPSVQVILVSIMAGGLGLNLTAGNSVYVMEPQFNPAAEAQAVDRVHRLGQKRPVRTVRFVMKDSFEEKMLLLQDKKKKLASLSMDRDSTERVADRTEAARQRLMDLRSLFK</sequence>
<proteinExistence type="predicted"/>
<dbReference type="InterPro" id="IPR000330">
    <property type="entry name" value="SNF2_N"/>
</dbReference>
<dbReference type="PROSITE" id="PS51194">
    <property type="entry name" value="HELICASE_CTER"/>
    <property type="match status" value="1"/>
</dbReference>
<evidence type="ECO:0000313" key="11">
    <source>
        <dbReference type="Proteomes" id="UP000078237"/>
    </source>
</evidence>
<keyword evidence="5" id="KW-0862">Zinc</keyword>
<dbReference type="EMBL" id="LCTW02000165">
    <property type="protein sequence ID" value="KXX77355.1"/>
    <property type="molecule type" value="Genomic_DNA"/>
</dbReference>
<evidence type="ECO:0000256" key="6">
    <source>
        <dbReference type="ARBA" id="ARBA00022840"/>
    </source>
</evidence>
<dbReference type="STRING" id="100816.A0A175W1D8"/>
<dbReference type="GO" id="GO:0005634">
    <property type="term" value="C:nucleus"/>
    <property type="evidence" value="ECO:0007669"/>
    <property type="project" value="TreeGrafter"/>
</dbReference>
<evidence type="ECO:0000256" key="2">
    <source>
        <dbReference type="ARBA" id="ARBA00022741"/>
    </source>
</evidence>
<reference evidence="10 11" key="1">
    <citation type="journal article" date="2016" name="Genome Announc.">
        <title>Genome Sequence of Madurella mycetomatis mm55, Isolated from a Human Mycetoma Case in Sudan.</title>
        <authorList>
            <person name="Smit S."/>
            <person name="Derks M.F."/>
            <person name="Bervoets S."/>
            <person name="Fahal A."/>
            <person name="van Leeuwen W."/>
            <person name="van Belkum A."/>
            <person name="van de Sande W.W."/>
        </authorList>
    </citation>
    <scope>NUCLEOTIDE SEQUENCE [LARGE SCALE GENOMIC DNA]</scope>
    <source>
        <strain evidence="11">mm55</strain>
    </source>
</reference>
<evidence type="ECO:0000256" key="7">
    <source>
        <dbReference type="SAM" id="MobiDB-lite"/>
    </source>
</evidence>
<dbReference type="GO" id="GO:0016787">
    <property type="term" value="F:hydrolase activity"/>
    <property type="evidence" value="ECO:0007669"/>
    <property type="project" value="UniProtKB-KW"/>
</dbReference>
<dbReference type="Gene3D" id="3.40.50.300">
    <property type="entry name" value="P-loop containing nucleotide triphosphate hydrolases"/>
    <property type="match status" value="1"/>
</dbReference>
<dbReference type="SUPFAM" id="SSF52540">
    <property type="entry name" value="P-loop containing nucleoside triphosphate hydrolases"/>
    <property type="match status" value="2"/>
</dbReference>
<keyword evidence="4" id="KW-0378">Hydrolase</keyword>
<feature type="region of interest" description="Disordered" evidence="7">
    <location>
        <begin position="102"/>
        <end position="123"/>
    </location>
</feature>
<evidence type="ECO:0000256" key="4">
    <source>
        <dbReference type="ARBA" id="ARBA00022801"/>
    </source>
</evidence>
<dbReference type="CDD" id="cd18793">
    <property type="entry name" value="SF2_C_SNF"/>
    <property type="match status" value="1"/>
</dbReference>
<dbReference type="SMART" id="SM00487">
    <property type="entry name" value="DEXDc"/>
    <property type="match status" value="1"/>
</dbReference>
<dbReference type="Pfam" id="PF00176">
    <property type="entry name" value="SNF2-rel_dom"/>
    <property type="match status" value="1"/>
</dbReference>
<comment type="caution">
    <text evidence="10">The sequence shown here is derived from an EMBL/GenBank/DDBJ whole genome shotgun (WGS) entry which is preliminary data.</text>
</comment>
<evidence type="ECO:0000256" key="5">
    <source>
        <dbReference type="ARBA" id="ARBA00022833"/>
    </source>
</evidence>
<dbReference type="VEuPathDB" id="FungiDB:MMYC01_205570"/>
<dbReference type="PROSITE" id="PS51192">
    <property type="entry name" value="HELICASE_ATP_BIND_1"/>
    <property type="match status" value="1"/>
</dbReference>
<dbReference type="GO" id="GO:0008094">
    <property type="term" value="F:ATP-dependent activity, acting on DNA"/>
    <property type="evidence" value="ECO:0007669"/>
    <property type="project" value="TreeGrafter"/>
</dbReference>
<dbReference type="GO" id="GO:0008270">
    <property type="term" value="F:zinc ion binding"/>
    <property type="evidence" value="ECO:0007669"/>
    <property type="project" value="UniProtKB-KW"/>
</dbReference>
<dbReference type="PANTHER" id="PTHR45626">
    <property type="entry name" value="TRANSCRIPTION TERMINATION FACTOR 2-RELATED"/>
    <property type="match status" value="1"/>
</dbReference>
<dbReference type="InterPro" id="IPR050628">
    <property type="entry name" value="SNF2_RAD54_helicase_TF"/>
</dbReference>
<dbReference type="InterPro" id="IPR027417">
    <property type="entry name" value="P-loop_NTPase"/>
</dbReference>
<keyword evidence="1" id="KW-0479">Metal-binding</keyword>
<keyword evidence="3" id="KW-0863">Zinc-finger</keyword>
<accession>A0A175W1D8</accession>